<evidence type="ECO:0000256" key="3">
    <source>
        <dbReference type="ARBA" id="ARBA00022833"/>
    </source>
</evidence>
<dbReference type="OrthoDB" id="437457at2759"/>
<gene>
    <name evidence="6" type="ORF">AYO20_03011</name>
</gene>
<accession>A0A178D905</accession>
<sequence length="490" mass="54847">MELRPLPLEATCIMCPRRGTKVCPNCKDARYCSKNCQKLDWKNHKIICSSFQEPKPQVTEANGRIDGIFYDFLPEVGLVDFRRALVFPGDKQPPKFVWVKTWIVHGGSETFDSRPFFDHAGETDCIYLAHNSIQARDACRDEKDLLRFFFKDDTSKEPPNLAVQAFTRSGACSKYLKGPILLLCGTVGARGHDYFRDVDMRDSRSAADFFSSAYRSGYRDSCLLEKHFVTTSIACPEDIASYQLQKKYQQQVFDGCDSVFQAEGSGIANLLGIPILIRSHVPPKPKRNQYGAWIPQDEENEPTDVGPDSADALFLLRDITSTTTGRQETTASMHRFRTNDRDYAGTNGFGSSPKSSQRVGSFSLVRADGLPLLSLHVEALVGYIRDKVEPRLSHALAGTASGGVVAGREAVLNSITQADFSRYFDAFKTAKTLDDHIVAFIPSPYAMSKKFLADMERQADIMWENQKAAGFKQESEHEIVQQPGVIYLRP</sequence>
<keyword evidence="7" id="KW-1185">Reference proteome</keyword>
<comment type="caution">
    <text evidence="6">The sequence shown here is derived from an EMBL/GenBank/DDBJ whole genome shotgun (WGS) entry which is preliminary data.</text>
</comment>
<evidence type="ECO:0000259" key="5">
    <source>
        <dbReference type="PROSITE" id="PS50865"/>
    </source>
</evidence>
<proteinExistence type="predicted"/>
<evidence type="ECO:0000256" key="1">
    <source>
        <dbReference type="ARBA" id="ARBA00022723"/>
    </source>
</evidence>
<dbReference type="GO" id="GO:0008270">
    <property type="term" value="F:zinc ion binding"/>
    <property type="evidence" value="ECO:0007669"/>
    <property type="project" value="UniProtKB-KW"/>
</dbReference>
<dbReference type="Gene3D" id="6.10.140.2220">
    <property type="match status" value="1"/>
</dbReference>
<evidence type="ECO:0000256" key="4">
    <source>
        <dbReference type="PROSITE-ProRule" id="PRU00134"/>
    </source>
</evidence>
<dbReference type="InterPro" id="IPR002893">
    <property type="entry name" value="Znf_MYND"/>
</dbReference>
<keyword evidence="3" id="KW-0862">Zinc</keyword>
<keyword evidence="1" id="KW-0479">Metal-binding</keyword>
<keyword evidence="2 4" id="KW-0863">Zinc-finger</keyword>
<dbReference type="PROSITE" id="PS50865">
    <property type="entry name" value="ZF_MYND_2"/>
    <property type="match status" value="1"/>
</dbReference>
<dbReference type="Pfam" id="PF01753">
    <property type="entry name" value="zf-MYND"/>
    <property type="match status" value="1"/>
</dbReference>
<name>A0A178D905_9EURO</name>
<dbReference type="PROSITE" id="PS01360">
    <property type="entry name" value="ZF_MYND_1"/>
    <property type="match status" value="1"/>
</dbReference>
<dbReference type="GeneID" id="34586434"/>
<evidence type="ECO:0000313" key="7">
    <source>
        <dbReference type="Proteomes" id="UP000185904"/>
    </source>
</evidence>
<dbReference type="SUPFAM" id="SSF144232">
    <property type="entry name" value="HIT/MYND zinc finger-like"/>
    <property type="match status" value="1"/>
</dbReference>
<feature type="domain" description="MYND-type" evidence="5">
    <location>
        <begin position="12"/>
        <end position="48"/>
    </location>
</feature>
<dbReference type="Proteomes" id="UP000185904">
    <property type="component" value="Unassembled WGS sequence"/>
</dbReference>
<reference evidence="6 7" key="1">
    <citation type="submission" date="2016-03" db="EMBL/GenBank/DDBJ databases">
        <title>The draft genome sequence of Fonsecaea nubica causative agent of cutaneous subcutaneous infection in human host.</title>
        <authorList>
            <person name="Costa F."/>
            <person name="Sybren D.H."/>
            <person name="Raittz R.T."/>
            <person name="Weiss V.A."/>
            <person name="Leao A.C."/>
            <person name="Gomes R."/>
            <person name="De Souza E.M."/>
            <person name="Pedrosa F.O."/>
            <person name="Steffens M.B."/>
            <person name="Bombassaro A."/>
            <person name="Tadra-Sfeir M.Z."/>
            <person name="Moreno L.F."/>
            <person name="Najafzadeh M.J."/>
            <person name="Felipe M.S."/>
            <person name="Teixeira M."/>
            <person name="Sun J."/>
            <person name="Xi L."/>
            <person name="Castro M.A."/>
            <person name="Vicente V.A."/>
        </authorList>
    </citation>
    <scope>NUCLEOTIDE SEQUENCE [LARGE SCALE GENOMIC DNA]</scope>
    <source>
        <strain evidence="6 7">CBS 269.64</strain>
    </source>
</reference>
<dbReference type="RefSeq" id="XP_022502846.1">
    <property type="nucleotide sequence ID" value="XM_022641315.1"/>
</dbReference>
<evidence type="ECO:0000256" key="2">
    <source>
        <dbReference type="ARBA" id="ARBA00022771"/>
    </source>
</evidence>
<dbReference type="EMBL" id="LVCJ01000013">
    <property type="protein sequence ID" value="OAL37834.1"/>
    <property type="molecule type" value="Genomic_DNA"/>
</dbReference>
<protein>
    <recommendedName>
        <fullName evidence="5">MYND-type domain-containing protein</fullName>
    </recommendedName>
</protein>
<organism evidence="6 7">
    <name type="scientific">Fonsecaea nubica</name>
    <dbReference type="NCBI Taxonomy" id="856822"/>
    <lineage>
        <taxon>Eukaryota</taxon>
        <taxon>Fungi</taxon>
        <taxon>Dikarya</taxon>
        <taxon>Ascomycota</taxon>
        <taxon>Pezizomycotina</taxon>
        <taxon>Eurotiomycetes</taxon>
        <taxon>Chaetothyriomycetidae</taxon>
        <taxon>Chaetothyriales</taxon>
        <taxon>Herpotrichiellaceae</taxon>
        <taxon>Fonsecaea</taxon>
    </lineage>
</organism>
<evidence type="ECO:0000313" key="6">
    <source>
        <dbReference type="EMBL" id="OAL37834.1"/>
    </source>
</evidence>
<dbReference type="AlphaFoldDB" id="A0A178D905"/>